<evidence type="ECO:0000313" key="1">
    <source>
        <dbReference type="EMBL" id="MEQ2397836.1"/>
    </source>
</evidence>
<dbReference type="EMBL" id="JBBMFR010000014">
    <property type="protein sequence ID" value="MEQ2397836.1"/>
    <property type="molecule type" value="Genomic_DNA"/>
</dbReference>
<proteinExistence type="predicted"/>
<name>A0ABV1CAT9_9BIFI</name>
<dbReference type="RefSeq" id="WP_180753714.1">
    <property type="nucleotide sequence ID" value="NZ_JBBMFR010000014.1"/>
</dbReference>
<evidence type="ECO:0000313" key="2">
    <source>
        <dbReference type="Proteomes" id="UP001462554"/>
    </source>
</evidence>
<reference evidence="1 2" key="1">
    <citation type="submission" date="2024-03" db="EMBL/GenBank/DDBJ databases">
        <title>Human intestinal bacterial collection.</title>
        <authorList>
            <person name="Pauvert C."/>
            <person name="Hitch T.C.A."/>
            <person name="Clavel T."/>
        </authorList>
    </citation>
    <scope>NUCLEOTIDE SEQUENCE [LARGE SCALE GENOMIC DNA]</scope>
    <source>
        <strain evidence="1 2">CLA-AA-H311</strain>
    </source>
</reference>
<protein>
    <submittedName>
        <fullName evidence="1">Uncharacterized protein</fullName>
    </submittedName>
</protein>
<comment type="caution">
    <text evidence="1">The sequence shown here is derived from an EMBL/GenBank/DDBJ whole genome shotgun (WGS) entry which is preliminary data.</text>
</comment>
<organism evidence="1 2">
    <name type="scientific">Bifidobacterium hominis</name>
    <dbReference type="NCBI Taxonomy" id="3133177"/>
    <lineage>
        <taxon>Bacteria</taxon>
        <taxon>Bacillati</taxon>
        <taxon>Actinomycetota</taxon>
        <taxon>Actinomycetes</taxon>
        <taxon>Bifidobacteriales</taxon>
        <taxon>Bifidobacteriaceae</taxon>
        <taxon>Bifidobacterium</taxon>
    </lineage>
</organism>
<gene>
    <name evidence="1" type="ORF">WMO36_08180</name>
</gene>
<dbReference type="Proteomes" id="UP001462554">
    <property type="component" value="Unassembled WGS sequence"/>
</dbReference>
<sequence length="101" mass="11731">MPRYQRVTIPQDIALLDNAVPDEGLQDMHFNELKTSLYRHAEDERMHVTEYRNVNDLIKNKSKHAGFISIGPAPFEKNVLLRLHMRFSAKLVVRDSFVPSL</sequence>
<keyword evidence="2" id="KW-1185">Reference proteome</keyword>
<accession>A0ABV1CAT9</accession>